<comment type="similarity">
    <text evidence="3 6">Belongs to the peptidase S26 family.</text>
</comment>
<evidence type="ECO:0000256" key="2">
    <source>
        <dbReference type="ARBA" id="ARBA00004401"/>
    </source>
</evidence>
<dbReference type="PANTHER" id="PTHR43390">
    <property type="entry name" value="SIGNAL PEPTIDASE I"/>
    <property type="match status" value="1"/>
</dbReference>
<keyword evidence="5 6" id="KW-0378">Hydrolase</keyword>
<dbReference type="NCBIfam" id="TIGR02227">
    <property type="entry name" value="sigpep_I_bact"/>
    <property type="match status" value="1"/>
</dbReference>
<evidence type="ECO:0000256" key="3">
    <source>
        <dbReference type="ARBA" id="ARBA00009370"/>
    </source>
</evidence>
<dbReference type="CDD" id="cd06530">
    <property type="entry name" value="S26_SPase_I"/>
    <property type="match status" value="1"/>
</dbReference>
<dbReference type="EC" id="3.4.21.89" evidence="4 6"/>
<evidence type="ECO:0000256" key="5">
    <source>
        <dbReference type="ARBA" id="ARBA00022801"/>
    </source>
</evidence>
<dbReference type="InterPro" id="IPR019533">
    <property type="entry name" value="Peptidase_S26"/>
</dbReference>
<evidence type="ECO:0000313" key="8">
    <source>
        <dbReference type="EMBL" id="MDQ0116693.1"/>
    </source>
</evidence>
<dbReference type="PRINTS" id="PR00727">
    <property type="entry name" value="LEADERPTASE"/>
</dbReference>
<proteinExistence type="inferred from homology"/>
<dbReference type="EMBL" id="JAUSSU010000023">
    <property type="protein sequence ID" value="MDQ0116693.1"/>
    <property type="molecule type" value="Genomic_DNA"/>
</dbReference>
<evidence type="ECO:0000256" key="1">
    <source>
        <dbReference type="ARBA" id="ARBA00000677"/>
    </source>
</evidence>
<dbReference type="InterPro" id="IPR036286">
    <property type="entry name" value="LexA/Signal_pep-like_sf"/>
</dbReference>
<evidence type="ECO:0000259" key="7">
    <source>
        <dbReference type="Pfam" id="PF10502"/>
    </source>
</evidence>
<accession>A0ABT9UCK8</accession>
<dbReference type="InterPro" id="IPR019757">
    <property type="entry name" value="Pept_S26A_signal_pept_1_Lys-AS"/>
</dbReference>
<dbReference type="SUPFAM" id="SSF51306">
    <property type="entry name" value="LexA/Signal peptidase"/>
    <property type="match status" value="1"/>
</dbReference>
<dbReference type="GO" id="GO:0009003">
    <property type="term" value="F:signal peptidase activity"/>
    <property type="evidence" value="ECO:0007669"/>
    <property type="project" value="UniProtKB-EC"/>
</dbReference>
<comment type="catalytic activity">
    <reaction evidence="1 6">
        <text>Cleavage of hydrophobic, N-terminal signal or leader sequences from secreted and periplasmic proteins.</text>
        <dbReference type="EC" id="3.4.21.89"/>
    </reaction>
</comment>
<evidence type="ECO:0000256" key="6">
    <source>
        <dbReference type="RuleBase" id="RU362042"/>
    </source>
</evidence>
<dbReference type="RefSeq" id="WP_307210366.1">
    <property type="nucleotide sequence ID" value="NZ_JAUSSU010000023.1"/>
</dbReference>
<protein>
    <recommendedName>
        <fullName evidence="4 6">Signal peptidase I</fullName>
        <ecNumber evidence="4 6">3.4.21.89</ecNumber>
    </recommendedName>
</protein>
<comment type="subcellular location">
    <subcellularLocation>
        <location evidence="2">Cell membrane</location>
        <topology evidence="2">Single-pass type II membrane protein</topology>
    </subcellularLocation>
    <subcellularLocation>
        <location evidence="6">Membrane</location>
        <topology evidence="6">Single-pass type II membrane protein</topology>
    </subcellularLocation>
</comment>
<organism evidence="8 9">
    <name type="scientific">Paenibacillus harenae</name>
    <dbReference type="NCBI Taxonomy" id="306543"/>
    <lineage>
        <taxon>Bacteria</taxon>
        <taxon>Bacillati</taxon>
        <taxon>Bacillota</taxon>
        <taxon>Bacilli</taxon>
        <taxon>Bacillales</taxon>
        <taxon>Paenibacillaceae</taxon>
        <taxon>Paenibacillus</taxon>
    </lineage>
</organism>
<dbReference type="InterPro" id="IPR019758">
    <property type="entry name" value="Pept_S26A_signal_pept_1_CS"/>
</dbReference>
<keyword evidence="9" id="KW-1185">Reference proteome</keyword>
<dbReference type="PANTHER" id="PTHR43390:SF1">
    <property type="entry name" value="CHLOROPLAST PROCESSING PEPTIDASE"/>
    <property type="match status" value="1"/>
</dbReference>
<dbReference type="PROSITE" id="PS00760">
    <property type="entry name" value="SPASE_I_2"/>
    <property type="match status" value="1"/>
</dbReference>
<reference evidence="8 9" key="1">
    <citation type="submission" date="2023-07" db="EMBL/GenBank/DDBJ databases">
        <title>Sorghum-associated microbial communities from plants grown in Nebraska, USA.</title>
        <authorList>
            <person name="Schachtman D."/>
        </authorList>
    </citation>
    <scope>NUCLEOTIDE SEQUENCE [LARGE SCALE GENOMIC DNA]</scope>
    <source>
        <strain evidence="8 9">CC482</strain>
    </source>
</reference>
<dbReference type="InterPro" id="IPR000223">
    <property type="entry name" value="Pept_S26A_signal_pept_1"/>
</dbReference>
<sequence length="181" mass="20736">MNRKAAKGSKWKKELRDWLMSLAIAVIVAMLFQNYVYAQSQVHNVSMQNTLVAGQRLIEDKWSYRFHNPERGDIVFINGPESELRLVKRVIGLPGDVIDIRGGVVYINGEKLFEDYTKGQTFAGMYELPFTVEPGYLFVMGDNREHSMDSRELGPIKLSSIEGKAVFRIWPINKFGGLYDR</sequence>
<comment type="caution">
    <text evidence="8">The sequence shown here is derived from an EMBL/GenBank/DDBJ whole genome shotgun (WGS) entry which is preliminary data.</text>
</comment>
<name>A0ABT9UCK8_PAEHA</name>
<evidence type="ECO:0000256" key="4">
    <source>
        <dbReference type="ARBA" id="ARBA00013208"/>
    </source>
</evidence>
<feature type="domain" description="Peptidase S26" evidence="7">
    <location>
        <begin position="16"/>
        <end position="170"/>
    </location>
</feature>
<dbReference type="Gene3D" id="2.10.109.10">
    <property type="entry name" value="Umud Fragment, subunit A"/>
    <property type="match status" value="1"/>
</dbReference>
<keyword evidence="6" id="KW-0645">Protease</keyword>
<gene>
    <name evidence="8" type="ORF">J2T15_006175</name>
</gene>
<dbReference type="Pfam" id="PF10502">
    <property type="entry name" value="Peptidase_S26"/>
    <property type="match status" value="1"/>
</dbReference>
<dbReference type="PROSITE" id="PS00761">
    <property type="entry name" value="SPASE_I_3"/>
    <property type="match status" value="1"/>
</dbReference>
<dbReference type="Proteomes" id="UP001229346">
    <property type="component" value="Unassembled WGS sequence"/>
</dbReference>
<evidence type="ECO:0000313" key="9">
    <source>
        <dbReference type="Proteomes" id="UP001229346"/>
    </source>
</evidence>